<dbReference type="AlphaFoldDB" id="A0A9W7L377"/>
<evidence type="ECO:0000313" key="1">
    <source>
        <dbReference type="EMBL" id="GMI27998.1"/>
    </source>
</evidence>
<evidence type="ECO:0000313" key="2">
    <source>
        <dbReference type="Proteomes" id="UP001165065"/>
    </source>
</evidence>
<sequence length="317" mass="35314">MRNCDSDIKWETPKTSDTCFAISPSSPRSVRSVCVENFSNGSWGALRQRLSSGSDSEDSDDKFLPPALYNLTISDPCMENVTAPSRRSSHNSPLSSCPNISSLSLPHVKTLGDCAVMACPNLLHVNLPSLEVLGVSTFCNSRSLEIAHVPKVAHVSQCAFKGCHNLRDVTISHNATVSHEAFKDCFVLEVLAATEGFITPCASTASNHTKAIVDYLKWRAHKDMQKEVRLTFFACMKLCQEERAFVDERNADKKERGVMKFLCFGACDDLVRKILEFKLGEKATKTVNRRKLGLKELRESAKEFGLIRSANRDFWNM</sequence>
<keyword evidence="2" id="KW-1185">Reference proteome</keyword>
<reference evidence="2" key="1">
    <citation type="journal article" date="2023" name="Commun. Biol.">
        <title>Genome analysis of Parmales, the sister group of diatoms, reveals the evolutionary specialization of diatoms from phago-mixotrophs to photoautotrophs.</title>
        <authorList>
            <person name="Ban H."/>
            <person name="Sato S."/>
            <person name="Yoshikawa S."/>
            <person name="Yamada K."/>
            <person name="Nakamura Y."/>
            <person name="Ichinomiya M."/>
            <person name="Sato N."/>
            <person name="Blanc-Mathieu R."/>
            <person name="Endo H."/>
            <person name="Kuwata A."/>
            <person name="Ogata H."/>
        </authorList>
    </citation>
    <scope>NUCLEOTIDE SEQUENCE [LARGE SCALE GENOMIC DNA]</scope>
</reference>
<dbReference type="Pfam" id="PF13306">
    <property type="entry name" value="LRR_5"/>
    <property type="match status" value="1"/>
</dbReference>
<gene>
    <name evidence="1" type="ORF">TrCOL_g8142</name>
</gene>
<proteinExistence type="predicted"/>
<dbReference type="InterPro" id="IPR026906">
    <property type="entry name" value="LRR_5"/>
</dbReference>
<dbReference type="InterPro" id="IPR032675">
    <property type="entry name" value="LRR_dom_sf"/>
</dbReference>
<accession>A0A9W7L377</accession>
<dbReference type="OrthoDB" id="10264456at2759"/>
<dbReference type="SUPFAM" id="SSF52058">
    <property type="entry name" value="L domain-like"/>
    <property type="match status" value="1"/>
</dbReference>
<comment type="caution">
    <text evidence="1">The sequence shown here is derived from an EMBL/GenBank/DDBJ whole genome shotgun (WGS) entry which is preliminary data.</text>
</comment>
<protein>
    <submittedName>
        <fullName evidence="1">Uncharacterized protein</fullName>
    </submittedName>
</protein>
<dbReference type="Gene3D" id="3.80.10.10">
    <property type="entry name" value="Ribonuclease Inhibitor"/>
    <property type="match status" value="1"/>
</dbReference>
<organism evidence="1 2">
    <name type="scientific">Triparma columacea</name>
    <dbReference type="NCBI Taxonomy" id="722753"/>
    <lineage>
        <taxon>Eukaryota</taxon>
        <taxon>Sar</taxon>
        <taxon>Stramenopiles</taxon>
        <taxon>Ochrophyta</taxon>
        <taxon>Bolidophyceae</taxon>
        <taxon>Parmales</taxon>
        <taxon>Triparmaceae</taxon>
        <taxon>Triparma</taxon>
    </lineage>
</organism>
<dbReference type="EMBL" id="BRYA01000655">
    <property type="protein sequence ID" value="GMI27998.1"/>
    <property type="molecule type" value="Genomic_DNA"/>
</dbReference>
<dbReference type="Proteomes" id="UP001165065">
    <property type="component" value="Unassembled WGS sequence"/>
</dbReference>
<name>A0A9W7L377_9STRA</name>